<evidence type="ECO:0008006" key="5">
    <source>
        <dbReference type="Google" id="ProtNLM"/>
    </source>
</evidence>
<keyword evidence="4" id="KW-1185">Reference proteome</keyword>
<proteinExistence type="predicted"/>
<evidence type="ECO:0000313" key="3">
    <source>
        <dbReference type="EMBL" id="GGX52974.1"/>
    </source>
</evidence>
<dbReference type="EMBL" id="BMYU01000012">
    <property type="protein sequence ID" value="GGX52974.1"/>
    <property type="molecule type" value="Genomic_DNA"/>
</dbReference>
<comment type="caution">
    <text evidence="3">The sequence shown here is derived from an EMBL/GenBank/DDBJ whole genome shotgun (WGS) entry which is preliminary data.</text>
</comment>
<accession>A0ABQ2Y204</accession>
<evidence type="ECO:0000256" key="1">
    <source>
        <dbReference type="SAM" id="Coils"/>
    </source>
</evidence>
<evidence type="ECO:0000256" key="2">
    <source>
        <dbReference type="SAM" id="MobiDB-lite"/>
    </source>
</evidence>
<dbReference type="Proteomes" id="UP000653343">
    <property type="component" value="Unassembled WGS sequence"/>
</dbReference>
<feature type="coiled-coil region" evidence="1">
    <location>
        <begin position="580"/>
        <end position="610"/>
    </location>
</feature>
<dbReference type="RefSeq" id="WP_189358762.1">
    <property type="nucleotide sequence ID" value="NZ_BMYU01000012.1"/>
</dbReference>
<keyword evidence="1" id="KW-0175">Coiled coil</keyword>
<protein>
    <recommendedName>
        <fullName evidence="5">Tape measure domain-containing protein</fullName>
    </recommendedName>
</protein>
<gene>
    <name evidence="3" type="ORF">GCM10010946_34450</name>
</gene>
<feature type="coiled-coil region" evidence="1">
    <location>
        <begin position="489"/>
        <end position="547"/>
    </location>
</feature>
<organism evidence="3 4">
    <name type="scientific">Undibacterium squillarum</name>
    <dbReference type="NCBI Taxonomy" id="1131567"/>
    <lineage>
        <taxon>Bacteria</taxon>
        <taxon>Pseudomonadati</taxon>
        <taxon>Pseudomonadota</taxon>
        <taxon>Betaproteobacteria</taxon>
        <taxon>Burkholderiales</taxon>
        <taxon>Oxalobacteraceae</taxon>
        <taxon>Undibacterium</taxon>
    </lineage>
</organism>
<reference evidence="4" key="1">
    <citation type="journal article" date="2019" name="Int. J. Syst. Evol. Microbiol.">
        <title>The Global Catalogue of Microorganisms (GCM) 10K type strain sequencing project: providing services to taxonomists for standard genome sequencing and annotation.</title>
        <authorList>
            <consortium name="The Broad Institute Genomics Platform"/>
            <consortium name="The Broad Institute Genome Sequencing Center for Infectious Disease"/>
            <person name="Wu L."/>
            <person name="Ma J."/>
        </authorList>
    </citation>
    <scope>NUCLEOTIDE SEQUENCE [LARGE SCALE GENOMIC DNA]</scope>
    <source>
        <strain evidence="4">KCTC 23917</strain>
    </source>
</reference>
<sequence length="1509" mass="159830">MAVKIGELIVQMGADIGQMRQEMTSAKGVVKNTVEDIEARVAVLKGTLGSLIDPIKTATSYLGPLSVGIGSILSVNAFANMVKGAVEGAAKMHDLSAATGVAVSSLSALAGVGKMSDTGLDAISAALNRLTKNMSVADEESRGAGMAIKALGIDFADFSKLSPDEQMLAIAKAMDQFQDGGGKVAVAMALFGKEGASLIPMLKDLAAVGELNGKMTAQQAAMADNYGDNMVKIKGTNEAWKKQISMAMLPVMDEMAQAWLDNINGVNGLNKGIKGLSQDGTLTDWARGAVTALTYVADVVQGLSGVVGIAGKLIGKMGAEVGAEVRMVGGIIDQIKQGKSGFGAVKDRDRELEEIRKQFKTDFDDLWNPKLMGEKIREAMEVRRQARAEEAPPEKEKLNFHQGGKDEKEKVDNTYANLTRAIREKISAQNAELEMVRQLTPAEQESLRIMTDLRDGVLRLSDAEKIQISGMLEKLLINEQAVIAQQAARKAAEDMEKAAQDNLKTLDQQIDAERKRSAQIGLTKAEIEALASKQMEADAQADELLAKNMREAAEVAGPLKDAYLSYAGALEYAATKRRTLAAIRNENEGKEKALEAAADAQKAREELDKLFDPTKGKDFGAAIKGALSEAVSSVAKLDAAMRQNAINAAAYDKMVALARRESNGDPEVLAKRMDAINKKSMENQLANYGQIAGAAKGFFNEQSRGYKALQAAEQVFQAIQLAMTLSTMAARLVSIESVTAATLGAEATKAAAIEAGVGIAVAADEVKGASAASVAVATQAQGDPYTAWPRMAAMAAVMAALGFATGFFGGGDDGADLAAQRQKTQGTGSVWGDAAARSESITKSLEFLKQNSDMMLPINQAMLSSLQAIEASMAGLTNLVLRTNGMTSGSNFGVAEGVISKGNVIGNLLSKIPLIGGLLGGLANLWGKTTQTITDAGLMFGGDLRSLQAGQGYSQYANVQTTSSSWFGLKKDTSNSVLTQGLSSELSDQFALIFRNLEKSLKAAAGGLGSSADEVTKILDTLKIDTTTVSLKGLTGQALQDAINGVISKVMDQMSEAAFKGLDAFRQVGEGYTQTVMRVASGVEVARYQLERFGLSAIAYQNVQNKQGDVAAEIFRQSVLAVEGMSGVGKILEGMTGQAKDLADAYAQLLDVRRLLKNVGLNGQALGAAMIGGAGGSKELGDALSVYRDKYFSDAERAAMQTNNVREAFAKLGIAMPASKEALRALIEKTGTSTDATAKLTGQLLALTGQFSDMVDAVQAAKNAQAEAIQQQIDGYLGMVDSLKKYRADLLLGSLSTKTPQERYAEARQQYEATLTAARAGDKDAQGRITSAANAFLEASRTVNASSEQYTADFAAVMSSTSEMEVWAKQQADLGQASLDALRAGVEATKQVEQAVKELGRDRNVWRHYSGGGGDPLADLAPALDLSRFAQPEEQSTALAAEVKRLNAQVAAMTEEIKGLRDDAWKQADTLADVTMTAASDNAKKVTESHQRVVKEQAWRAENRPQLRG</sequence>
<name>A0ABQ2Y204_9BURK</name>
<evidence type="ECO:0000313" key="4">
    <source>
        <dbReference type="Proteomes" id="UP000653343"/>
    </source>
</evidence>
<feature type="region of interest" description="Disordered" evidence="2">
    <location>
        <begin position="387"/>
        <end position="407"/>
    </location>
</feature>
<feature type="coiled-coil region" evidence="1">
    <location>
        <begin position="1436"/>
        <end position="1463"/>
    </location>
</feature>